<dbReference type="SUPFAM" id="SSF52540">
    <property type="entry name" value="P-loop containing nucleoside triphosphate hydrolases"/>
    <property type="match status" value="1"/>
</dbReference>
<organism evidence="12 13">
    <name type="scientific">candidate division WWE3 bacterium RIFCSPHIGHO2_02_FULL_38_14</name>
    <dbReference type="NCBI Taxonomy" id="1802620"/>
    <lineage>
        <taxon>Bacteria</taxon>
        <taxon>Katanobacteria</taxon>
    </lineage>
</organism>
<dbReference type="PANTHER" id="PTHR32182">
    <property type="entry name" value="DNA REPLICATION AND REPAIR PROTEIN RECF"/>
    <property type="match status" value="1"/>
</dbReference>
<dbReference type="InterPro" id="IPR003395">
    <property type="entry name" value="RecF/RecN/SMC_N"/>
</dbReference>
<evidence type="ECO:0000256" key="8">
    <source>
        <dbReference type="ARBA" id="ARBA00023125"/>
    </source>
</evidence>
<feature type="binding site" evidence="9">
    <location>
        <begin position="30"/>
        <end position="37"/>
    </location>
    <ligand>
        <name>ATP</name>
        <dbReference type="ChEBI" id="CHEBI:30616"/>
    </ligand>
</feature>
<dbReference type="AlphaFoldDB" id="A0A1F4V7H5"/>
<evidence type="ECO:0000256" key="4">
    <source>
        <dbReference type="ARBA" id="ARBA00022490"/>
    </source>
</evidence>
<evidence type="ECO:0000256" key="9">
    <source>
        <dbReference type="HAMAP-Rule" id="MF_00365"/>
    </source>
</evidence>
<dbReference type="Proteomes" id="UP000178127">
    <property type="component" value="Unassembled WGS sequence"/>
</dbReference>
<gene>
    <name evidence="9" type="primary">recF</name>
    <name evidence="12" type="ORF">A3D91_03185</name>
</gene>
<evidence type="ECO:0000256" key="6">
    <source>
        <dbReference type="ARBA" id="ARBA00022741"/>
    </source>
</evidence>
<dbReference type="STRING" id="1802620.A3D91_03185"/>
<dbReference type="GO" id="GO:0006260">
    <property type="term" value="P:DNA replication"/>
    <property type="evidence" value="ECO:0007669"/>
    <property type="project" value="UniProtKB-UniRule"/>
</dbReference>
<dbReference type="InterPro" id="IPR001238">
    <property type="entry name" value="DNA-binding_RecF"/>
</dbReference>
<dbReference type="NCBIfam" id="TIGR00611">
    <property type="entry name" value="recf"/>
    <property type="match status" value="1"/>
</dbReference>
<keyword evidence="9 10" id="KW-0234">DNA repair</keyword>
<comment type="function">
    <text evidence="9 10">The RecF protein is involved in DNA metabolism; it is required for DNA replication and normal SOS inducibility. RecF binds preferentially to single-stranded, linear DNA. It also seems to bind ATP.</text>
</comment>
<evidence type="ECO:0000256" key="2">
    <source>
        <dbReference type="ARBA" id="ARBA00008016"/>
    </source>
</evidence>
<keyword evidence="5 9" id="KW-0235">DNA replication</keyword>
<evidence type="ECO:0000313" key="12">
    <source>
        <dbReference type="EMBL" id="OGC52930.1"/>
    </source>
</evidence>
<evidence type="ECO:0000313" key="13">
    <source>
        <dbReference type="Proteomes" id="UP000178127"/>
    </source>
</evidence>
<keyword evidence="9 10" id="KW-0227">DNA damage</keyword>
<keyword evidence="7 9" id="KW-0067">ATP-binding</keyword>
<keyword evidence="4 9" id="KW-0963">Cytoplasm</keyword>
<dbReference type="InterPro" id="IPR027417">
    <property type="entry name" value="P-loop_NTPase"/>
</dbReference>
<name>A0A1F4V7H5_UNCKA</name>
<sequence length="373" mass="43368">MIVNKIKLTNFRNHKNLSLEFDYATTFIIGDNGAGKTNILEALHMISTSKSFRARYDSDVINYPAQFSTIKASIKTGEENKENYDLELQISRRSPAGDRDRFNHDELMYSSRPEIKDEIHTSTKKVKVNGVPKSIHGFTGIFKSVLFTPQNIDVITGSPAERRKYIDSVLFQIDKTYKRTHNNYTKALKQRNKLLEMIREERKGFDQLEYWENILEQSGSDIHKMRSDLLDFLDKKAKVYGKTLNSGYYEIEIKYKKSLITKERFSEYRNKEIAAKSTLIGPHKDDFVIEYNNYRLSDFGSRGQQRTVLVALKMCETDYIEEKTKETPVLLLDDIFSELDKKHREILINMVPKQQTVITSTELPVKNAFVINL</sequence>
<dbReference type="GO" id="GO:0000731">
    <property type="term" value="P:DNA synthesis involved in DNA repair"/>
    <property type="evidence" value="ECO:0007669"/>
    <property type="project" value="TreeGrafter"/>
</dbReference>
<dbReference type="Gene3D" id="1.20.1050.90">
    <property type="entry name" value="RecF/RecN/SMC, N-terminal domain"/>
    <property type="match status" value="1"/>
</dbReference>
<evidence type="ECO:0000259" key="11">
    <source>
        <dbReference type="Pfam" id="PF02463"/>
    </source>
</evidence>
<accession>A0A1F4V7H5</accession>
<dbReference type="InterPro" id="IPR042174">
    <property type="entry name" value="RecF_2"/>
</dbReference>
<dbReference type="HAMAP" id="MF_00365">
    <property type="entry name" value="RecF"/>
    <property type="match status" value="1"/>
</dbReference>
<feature type="domain" description="RecF/RecN/SMC N-terminal" evidence="11">
    <location>
        <begin position="3"/>
        <end position="355"/>
    </location>
</feature>
<dbReference type="GO" id="GO:0005524">
    <property type="term" value="F:ATP binding"/>
    <property type="evidence" value="ECO:0007669"/>
    <property type="project" value="UniProtKB-UniRule"/>
</dbReference>
<evidence type="ECO:0000256" key="1">
    <source>
        <dbReference type="ARBA" id="ARBA00004496"/>
    </source>
</evidence>
<proteinExistence type="inferred from homology"/>
<dbReference type="EMBL" id="MEVD01000018">
    <property type="protein sequence ID" value="OGC52930.1"/>
    <property type="molecule type" value="Genomic_DNA"/>
</dbReference>
<protein>
    <recommendedName>
        <fullName evidence="3 9">DNA replication and repair protein RecF</fullName>
    </recommendedName>
</protein>
<keyword evidence="9 10" id="KW-0742">SOS response</keyword>
<comment type="caution">
    <text evidence="12">The sequence shown here is derived from an EMBL/GenBank/DDBJ whole genome shotgun (WGS) entry which is preliminary data.</text>
</comment>
<dbReference type="Pfam" id="PF02463">
    <property type="entry name" value="SMC_N"/>
    <property type="match status" value="1"/>
</dbReference>
<evidence type="ECO:0000256" key="5">
    <source>
        <dbReference type="ARBA" id="ARBA00022705"/>
    </source>
</evidence>
<comment type="similarity">
    <text evidence="2 9 10">Belongs to the RecF family.</text>
</comment>
<evidence type="ECO:0000256" key="10">
    <source>
        <dbReference type="RuleBase" id="RU000578"/>
    </source>
</evidence>
<keyword evidence="8 9" id="KW-0238">DNA-binding</keyword>
<dbReference type="GO" id="GO:0005737">
    <property type="term" value="C:cytoplasm"/>
    <property type="evidence" value="ECO:0007669"/>
    <property type="project" value="UniProtKB-SubCell"/>
</dbReference>
<dbReference type="PROSITE" id="PS00618">
    <property type="entry name" value="RECF_2"/>
    <property type="match status" value="1"/>
</dbReference>
<dbReference type="InterPro" id="IPR018078">
    <property type="entry name" value="DNA-binding_RecF_CS"/>
</dbReference>
<comment type="subcellular location">
    <subcellularLocation>
        <location evidence="1 9 10">Cytoplasm</location>
    </subcellularLocation>
</comment>
<dbReference type="GO" id="GO:0006302">
    <property type="term" value="P:double-strand break repair"/>
    <property type="evidence" value="ECO:0007669"/>
    <property type="project" value="TreeGrafter"/>
</dbReference>
<dbReference type="GO" id="GO:0003697">
    <property type="term" value="F:single-stranded DNA binding"/>
    <property type="evidence" value="ECO:0007669"/>
    <property type="project" value="UniProtKB-UniRule"/>
</dbReference>
<evidence type="ECO:0000256" key="7">
    <source>
        <dbReference type="ARBA" id="ARBA00022840"/>
    </source>
</evidence>
<evidence type="ECO:0000256" key="3">
    <source>
        <dbReference type="ARBA" id="ARBA00020170"/>
    </source>
</evidence>
<dbReference type="GO" id="GO:0009432">
    <property type="term" value="P:SOS response"/>
    <property type="evidence" value="ECO:0007669"/>
    <property type="project" value="UniProtKB-UniRule"/>
</dbReference>
<dbReference type="PANTHER" id="PTHR32182:SF0">
    <property type="entry name" value="DNA REPLICATION AND REPAIR PROTEIN RECF"/>
    <property type="match status" value="1"/>
</dbReference>
<reference evidence="12 13" key="1">
    <citation type="journal article" date="2016" name="Nat. Commun.">
        <title>Thousands of microbial genomes shed light on interconnected biogeochemical processes in an aquifer system.</title>
        <authorList>
            <person name="Anantharaman K."/>
            <person name="Brown C.T."/>
            <person name="Hug L.A."/>
            <person name="Sharon I."/>
            <person name="Castelle C.J."/>
            <person name="Probst A.J."/>
            <person name="Thomas B.C."/>
            <person name="Singh A."/>
            <person name="Wilkins M.J."/>
            <person name="Karaoz U."/>
            <person name="Brodie E.L."/>
            <person name="Williams K.H."/>
            <person name="Hubbard S.S."/>
            <person name="Banfield J.F."/>
        </authorList>
    </citation>
    <scope>NUCLEOTIDE SEQUENCE [LARGE SCALE GENOMIC DNA]</scope>
</reference>
<dbReference type="Gene3D" id="3.40.50.300">
    <property type="entry name" value="P-loop containing nucleotide triphosphate hydrolases"/>
    <property type="match status" value="1"/>
</dbReference>
<keyword evidence="6 9" id="KW-0547">Nucleotide-binding</keyword>